<dbReference type="PANTHER" id="PTHR24220:SF689">
    <property type="entry name" value="LIPOPROTEIN-RELEASING SYSTEM ATP-BINDING PROTEIN LOLD"/>
    <property type="match status" value="1"/>
</dbReference>
<evidence type="ECO:0000256" key="1">
    <source>
        <dbReference type="ARBA" id="ARBA00022448"/>
    </source>
</evidence>
<dbReference type="Gene3D" id="3.40.50.300">
    <property type="entry name" value="P-loop containing nucleotide triphosphate hydrolases"/>
    <property type="match status" value="1"/>
</dbReference>
<dbReference type="GO" id="GO:0005524">
    <property type="term" value="F:ATP binding"/>
    <property type="evidence" value="ECO:0007669"/>
    <property type="project" value="UniProtKB-KW"/>
</dbReference>
<keyword evidence="3 8" id="KW-0997">Cell inner membrane</keyword>
<dbReference type="Proteomes" id="UP001222275">
    <property type="component" value="Chromosome"/>
</dbReference>
<dbReference type="InterPro" id="IPR003439">
    <property type="entry name" value="ABC_transporter-like_ATP-bd"/>
</dbReference>
<dbReference type="SUPFAM" id="SSF52540">
    <property type="entry name" value="P-loop containing nucleoside triphosphate hydrolases"/>
    <property type="match status" value="1"/>
</dbReference>
<keyword evidence="6 8" id="KW-1278">Translocase</keyword>
<accession>A0ABY8CE38</accession>
<dbReference type="SMART" id="SM00382">
    <property type="entry name" value="AAA"/>
    <property type="match status" value="1"/>
</dbReference>
<evidence type="ECO:0000259" key="9">
    <source>
        <dbReference type="PROSITE" id="PS50893"/>
    </source>
</evidence>
<evidence type="ECO:0000256" key="2">
    <source>
        <dbReference type="ARBA" id="ARBA00022475"/>
    </source>
</evidence>
<dbReference type="PROSITE" id="PS00211">
    <property type="entry name" value="ABC_TRANSPORTER_1"/>
    <property type="match status" value="1"/>
</dbReference>
<sequence length="226" mass="24597">MNKSVLQAIGLEKTYQEGVIETEVLTGIDFHLNAGEKVAIVGASGSGKSTLLHLLAGLDSPTKGTVTLNGHNFSEESDVVRGKLRNKYMGFVYQFHHLFSELTALENVMMPLQIRRVSIKEASKKAADLLEKVGLADRAKHKPSELSGGERQRVAIARALITEPACILADEPTGNLDYMSADQVFDLLLKLNSELGTALLIVTHDRSLASQMDRQVTLIDGRLVSS</sequence>
<keyword evidence="1 8" id="KW-0813">Transport</keyword>
<evidence type="ECO:0000256" key="3">
    <source>
        <dbReference type="ARBA" id="ARBA00022519"/>
    </source>
</evidence>
<dbReference type="InterPro" id="IPR015854">
    <property type="entry name" value="ABC_transpr_LolD-like"/>
</dbReference>
<evidence type="ECO:0000313" key="11">
    <source>
        <dbReference type="Proteomes" id="UP001222275"/>
    </source>
</evidence>
<feature type="domain" description="ABC transporter" evidence="9">
    <location>
        <begin position="6"/>
        <end position="226"/>
    </location>
</feature>
<comment type="subcellular location">
    <subcellularLocation>
        <location evidence="8">Cell inner membrane</location>
        <topology evidence="8">Peripheral membrane protein</topology>
    </subcellularLocation>
</comment>
<protein>
    <recommendedName>
        <fullName evidence="8">Lipoprotein-releasing system ATP-binding protein LolD</fullName>
        <ecNumber evidence="8">7.6.2.-</ecNumber>
    </recommendedName>
</protein>
<dbReference type="InterPro" id="IPR017871">
    <property type="entry name" value="ABC_transporter-like_CS"/>
</dbReference>
<dbReference type="PROSITE" id="PS50893">
    <property type="entry name" value="ABC_TRANSPORTER_2"/>
    <property type="match status" value="1"/>
</dbReference>
<keyword evidence="2 8" id="KW-1003">Cell membrane</keyword>
<dbReference type="PANTHER" id="PTHR24220">
    <property type="entry name" value="IMPORT ATP-BINDING PROTEIN"/>
    <property type="match status" value="1"/>
</dbReference>
<evidence type="ECO:0000256" key="4">
    <source>
        <dbReference type="ARBA" id="ARBA00022741"/>
    </source>
</evidence>
<proteinExistence type="inferred from homology"/>
<dbReference type="EMBL" id="CP102381">
    <property type="protein sequence ID" value="WEJ63762.1"/>
    <property type="molecule type" value="Genomic_DNA"/>
</dbReference>
<reference evidence="10 11" key="1">
    <citation type="submission" date="2022-06" db="EMBL/GenBank/DDBJ databases">
        <title>Thiomicrohabdus sp. nov, an obligately chemolithoautotrophic, sulfur-oxidizing bacterium isolated from beach of Guanyin Mountain. Amoy.</title>
        <authorList>
            <person name="Zhu H."/>
        </authorList>
    </citation>
    <scope>NUCLEOTIDE SEQUENCE [LARGE SCALE GENOMIC DNA]</scope>
    <source>
        <strain evidence="10 11">XGS-01</strain>
    </source>
</reference>
<dbReference type="NCBIfam" id="TIGR02211">
    <property type="entry name" value="LolD_lipo_ex"/>
    <property type="match status" value="1"/>
</dbReference>
<keyword evidence="4 8" id="KW-0547">Nucleotide-binding</keyword>
<dbReference type="InterPro" id="IPR017911">
    <property type="entry name" value="MacB-like_ATP-bd"/>
</dbReference>
<keyword evidence="7 8" id="KW-0472">Membrane</keyword>
<comment type="similarity">
    <text evidence="8">Belongs to the ABC transporter superfamily. Lipoprotein translocase (TC 3.A.1.125) family.</text>
</comment>
<organism evidence="10 11">
    <name type="scientific">Thiomicrorhabdus lithotrophica</name>
    <dbReference type="NCBI Taxonomy" id="2949997"/>
    <lineage>
        <taxon>Bacteria</taxon>
        <taxon>Pseudomonadati</taxon>
        <taxon>Pseudomonadota</taxon>
        <taxon>Gammaproteobacteria</taxon>
        <taxon>Thiotrichales</taxon>
        <taxon>Piscirickettsiaceae</taxon>
        <taxon>Thiomicrorhabdus</taxon>
    </lineage>
</organism>
<dbReference type="InterPro" id="IPR011924">
    <property type="entry name" value="LolD_lipo_ATP-bd"/>
</dbReference>
<comment type="function">
    <text evidence="8">Part of the ABC transporter complex LolCDE involved in the translocation of mature outer membrane-directed lipoproteins, from the inner membrane to the periplasmic chaperone, LolA. Responsible for the formation of the LolA-lipoprotein complex in an ATP-dependent manner.</text>
</comment>
<dbReference type="RefSeq" id="WP_275596018.1">
    <property type="nucleotide sequence ID" value="NZ_CP102381.1"/>
</dbReference>
<keyword evidence="11" id="KW-1185">Reference proteome</keyword>
<dbReference type="EC" id="7.6.2.-" evidence="8"/>
<keyword evidence="5 8" id="KW-0067">ATP-binding</keyword>
<evidence type="ECO:0000256" key="6">
    <source>
        <dbReference type="ARBA" id="ARBA00022967"/>
    </source>
</evidence>
<dbReference type="InterPro" id="IPR027417">
    <property type="entry name" value="P-loop_NTPase"/>
</dbReference>
<name>A0ABY8CE38_9GAMM</name>
<dbReference type="InterPro" id="IPR003593">
    <property type="entry name" value="AAA+_ATPase"/>
</dbReference>
<evidence type="ECO:0000313" key="10">
    <source>
        <dbReference type="EMBL" id="WEJ63762.1"/>
    </source>
</evidence>
<evidence type="ECO:0000256" key="5">
    <source>
        <dbReference type="ARBA" id="ARBA00022840"/>
    </source>
</evidence>
<comment type="subunit">
    <text evidence="8">The complex is composed of two ATP-binding proteins (LolD) and two transmembrane proteins (LolC and LolE).</text>
</comment>
<dbReference type="CDD" id="cd03255">
    <property type="entry name" value="ABC_MJ0796_LolCDE_FtsE"/>
    <property type="match status" value="1"/>
</dbReference>
<evidence type="ECO:0000256" key="8">
    <source>
        <dbReference type="RuleBase" id="RU367068"/>
    </source>
</evidence>
<keyword evidence="10" id="KW-0449">Lipoprotein</keyword>
<evidence type="ECO:0000256" key="7">
    <source>
        <dbReference type="ARBA" id="ARBA00023136"/>
    </source>
</evidence>
<dbReference type="Pfam" id="PF00005">
    <property type="entry name" value="ABC_tran"/>
    <property type="match status" value="1"/>
</dbReference>
<gene>
    <name evidence="8 10" type="primary">lolD</name>
    <name evidence="10" type="ORF">NR989_05425</name>
</gene>